<keyword evidence="1" id="KW-0472">Membrane</keyword>
<dbReference type="STRING" id="1195760.SAMN05444281_0372"/>
<name>A0A1M5SL25_9FLAO</name>
<organism evidence="2 3">
    <name type="scientific">Wenyingzhuangia marina</name>
    <dbReference type="NCBI Taxonomy" id="1195760"/>
    <lineage>
        <taxon>Bacteria</taxon>
        <taxon>Pseudomonadati</taxon>
        <taxon>Bacteroidota</taxon>
        <taxon>Flavobacteriia</taxon>
        <taxon>Flavobacteriales</taxon>
        <taxon>Flavobacteriaceae</taxon>
        <taxon>Wenyingzhuangia</taxon>
    </lineage>
</organism>
<evidence type="ECO:0000313" key="3">
    <source>
        <dbReference type="Proteomes" id="UP000184109"/>
    </source>
</evidence>
<keyword evidence="1" id="KW-1133">Transmembrane helix</keyword>
<sequence>MNKKNKYFFIFGTLTLFYFFCLNVATRQKERIASPKPKVPVEVKKETKPLKKSATGYRYRKYGHVAKLYHRLALPVTELCIKHKVPPGAVLSIISLESGWGQGYIGRITGNFLSLNAAGNDAELPALKMPKDITTQTTILDKRKLAKIPKANIIWENRPPSLKKDYRPDSIAGTTTHLDFLINHPDEMTKANLQNVEDFVSRFISHTSSIKAYNEARTLLDEQVAKHGIEILFDAKLNEKFIYTIGGRPNSFNFRETWPKKVMNIYKNTGINKLTKDLYLNKKTFEQAW</sequence>
<dbReference type="AlphaFoldDB" id="A0A1M5SL25"/>
<evidence type="ECO:0000313" key="2">
    <source>
        <dbReference type="EMBL" id="SHH39246.1"/>
    </source>
</evidence>
<dbReference type="EMBL" id="FQXQ01000001">
    <property type="protein sequence ID" value="SHH39246.1"/>
    <property type="molecule type" value="Genomic_DNA"/>
</dbReference>
<keyword evidence="1" id="KW-0812">Transmembrane</keyword>
<dbReference type="RefSeq" id="WP_073117976.1">
    <property type="nucleotide sequence ID" value="NZ_BMEN01000001.1"/>
</dbReference>
<reference evidence="3" key="1">
    <citation type="submission" date="2016-11" db="EMBL/GenBank/DDBJ databases">
        <authorList>
            <person name="Varghese N."/>
            <person name="Submissions S."/>
        </authorList>
    </citation>
    <scope>NUCLEOTIDE SEQUENCE [LARGE SCALE GENOMIC DNA]</scope>
    <source>
        <strain evidence="3">DSM 100572</strain>
    </source>
</reference>
<dbReference type="Proteomes" id="UP000184109">
    <property type="component" value="Unassembled WGS sequence"/>
</dbReference>
<gene>
    <name evidence="2" type="ORF">SAMN05444281_0372</name>
</gene>
<feature type="transmembrane region" description="Helical" evidence="1">
    <location>
        <begin position="7"/>
        <end position="25"/>
    </location>
</feature>
<accession>A0A1M5SL25</accession>
<evidence type="ECO:0000256" key="1">
    <source>
        <dbReference type="SAM" id="Phobius"/>
    </source>
</evidence>
<proteinExistence type="predicted"/>
<keyword evidence="3" id="KW-1185">Reference proteome</keyword>
<dbReference type="OrthoDB" id="1412752at2"/>
<protein>
    <submittedName>
        <fullName evidence="2">Mannosyl-glycoprotein endo-beta-N-acetylglucosaminidase</fullName>
    </submittedName>
</protein>